<dbReference type="EMBL" id="JADNRY010000057">
    <property type="protein sequence ID" value="KAF9068753.1"/>
    <property type="molecule type" value="Genomic_DNA"/>
</dbReference>
<reference evidence="3" key="1">
    <citation type="submission" date="2020-11" db="EMBL/GenBank/DDBJ databases">
        <authorList>
            <consortium name="DOE Joint Genome Institute"/>
            <person name="Ahrendt S."/>
            <person name="Riley R."/>
            <person name="Andreopoulos W."/>
            <person name="Labutti K."/>
            <person name="Pangilinan J."/>
            <person name="Ruiz-Duenas F.J."/>
            <person name="Barrasa J.M."/>
            <person name="Sanchez-Garcia M."/>
            <person name="Camarero S."/>
            <person name="Miyauchi S."/>
            <person name="Serrano A."/>
            <person name="Linde D."/>
            <person name="Babiker R."/>
            <person name="Drula E."/>
            <person name="Ayuso-Fernandez I."/>
            <person name="Pacheco R."/>
            <person name="Padilla G."/>
            <person name="Ferreira P."/>
            <person name="Barriuso J."/>
            <person name="Kellner H."/>
            <person name="Castanera R."/>
            <person name="Alfaro M."/>
            <person name="Ramirez L."/>
            <person name="Pisabarro A.G."/>
            <person name="Kuo A."/>
            <person name="Tritt A."/>
            <person name="Lipzen A."/>
            <person name="He G."/>
            <person name="Yan M."/>
            <person name="Ng V."/>
            <person name="Cullen D."/>
            <person name="Martin F."/>
            <person name="Rosso M.-N."/>
            <person name="Henrissat B."/>
            <person name="Hibbett D."/>
            <person name="Martinez A.T."/>
            <person name="Grigoriev I.V."/>
        </authorList>
    </citation>
    <scope>NUCLEOTIDE SEQUENCE</scope>
    <source>
        <strain evidence="3">AH 40177</strain>
    </source>
</reference>
<dbReference type="OrthoDB" id="2909378at2759"/>
<keyword evidence="4" id="KW-1185">Reference proteome</keyword>
<feature type="signal peptide" evidence="2">
    <location>
        <begin position="1"/>
        <end position="27"/>
    </location>
</feature>
<evidence type="ECO:0000313" key="4">
    <source>
        <dbReference type="Proteomes" id="UP000772434"/>
    </source>
</evidence>
<keyword evidence="2" id="KW-0732">Signal</keyword>
<sequence>MQLSGTQSAHLYKVLALLFVFDTLVAAFPTPIADSSSVQHLNSRTPAGGSSKKSSSHKSSHGSSSGSSSSSKRPASVALKPKWFLARYDDEEFLTADDKRVFEFDLSGHYPAGAGHHWGGDNNNGFYEVVGHHNMIIKMLRAADNKAFGEVKALNKIRQMWAAGHTNGHPSIVLPYITDSAGGRALPLSHAPHYTSEHPATQKAMREEVRKLVCEHIIDAAKHSKIWHGDLSLENILITGWHHEAPYMPTSVYVTDWGRAYAISSASDKDLHTQCKIETKF</sequence>
<evidence type="ECO:0008006" key="5">
    <source>
        <dbReference type="Google" id="ProtNLM"/>
    </source>
</evidence>
<feature type="compositionally biased region" description="Low complexity" evidence="1">
    <location>
        <begin position="61"/>
        <end position="72"/>
    </location>
</feature>
<gene>
    <name evidence="3" type="ORF">BDP27DRAFT_1421567</name>
</gene>
<dbReference type="SUPFAM" id="SSF56112">
    <property type="entry name" value="Protein kinase-like (PK-like)"/>
    <property type="match status" value="1"/>
</dbReference>
<dbReference type="InterPro" id="IPR011009">
    <property type="entry name" value="Kinase-like_dom_sf"/>
</dbReference>
<accession>A0A9P5PRL0</accession>
<name>A0A9P5PRL0_9AGAR</name>
<protein>
    <recommendedName>
        <fullName evidence="5">Non-specific serine/threonine protein kinase</fullName>
    </recommendedName>
</protein>
<organism evidence="3 4">
    <name type="scientific">Rhodocollybia butyracea</name>
    <dbReference type="NCBI Taxonomy" id="206335"/>
    <lineage>
        <taxon>Eukaryota</taxon>
        <taxon>Fungi</taxon>
        <taxon>Dikarya</taxon>
        <taxon>Basidiomycota</taxon>
        <taxon>Agaricomycotina</taxon>
        <taxon>Agaricomycetes</taxon>
        <taxon>Agaricomycetidae</taxon>
        <taxon>Agaricales</taxon>
        <taxon>Marasmiineae</taxon>
        <taxon>Omphalotaceae</taxon>
        <taxon>Rhodocollybia</taxon>
    </lineage>
</organism>
<evidence type="ECO:0000256" key="2">
    <source>
        <dbReference type="SAM" id="SignalP"/>
    </source>
</evidence>
<feature type="compositionally biased region" description="Polar residues" evidence="1">
    <location>
        <begin position="36"/>
        <end position="45"/>
    </location>
</feature>
<dbReference type="AlphaFoldDB" id="A0A9P5PRL0"/>
<evidence type="ECO:0000313" key="3">
    <source>
        <dbReference type="EMBL" id="KAF9068753.1"/>
    </source>
</evidence>
<comment type="caution">
    <text evidence="3">The sequence shown here is derived from an EMBL/GenBank/DDBJ whole genome shotgun (WGS) entry which is preliminary data.</text>
</comment>
<proteinExistence type="predicted"/>
<feature type="region of interest" description="Disordered" evidence="1">
    <location>
        <begin position="36"/>
        <end position="74"/>
    </location>
</feature>
<evidence type="ECO:0000256" key="1">
    <source>
        <dbReference type="SAM" id="MobiDB-lite"/>
    </source>
</evidence>
<dbReference type="Proteomes" id="UP000772434">
    <property type="component" value="Unassembled WGS sequence"/>
</dbReference>
<feature type="chain" id="PRO_5040439605" description="Non-specific serine/threonine protein kinase" evidence="2">
    <location>
        <begin position="28"/>
        <end position="281"/>
    </location>
</feature>